<dbReference type="PANTHER" id="PTHR35892:SF2">
    <property type="entry name" value="OUTER MEMBRANE PROTEIN PAGN"/>
    <property type="match status" value="1"/>
</dbReference>
<comment type="subcellular location">
    <subcellularLocation>
        <location evidence="1">Membrane</location>
        <topology evidence="1">Multi-pass membrane protein</topology>
    </subcellularLocation>
</comment>
<sequence>MNKTVLLSCILLALGTGARAYASTQTVSLGYAQSKIQNFKDIRGVNFKYRYEWDSPLSVIGSLTYMSGSGDYTPTVASMDIFDGHAKVKYYSLAAGPAWRINQYISAYGLLGVNYNKVDYREGWYNYEGRYVYMGETSLSENKTALMYGAGLQINPVENLAVDIGYEGSRLDVAGKDMSINGFSLNVGYRF</sequence>
<dbReference type="Gene3D" id="2.40.160.20">
    <property type="match status" value="1"/>
</dbReference>
<dbReference type="PANTHER" id="PTHR35892">
    <property type="entry name" value="OUTER MEMBRANE PROTEIN PAGN-RELATED"/>
    <property type="match status" value="1"/>
</dbReference>
<dbReference type="AlphaFoldDB" id="A0A3N4NYH6"/>
<evidence type="ECO:0000256" key="1">
    <source>
        <dbReference type="ARBA" id="ARBA00004141"/>
    </source>
</evidence>
<evidence type="ECO:0000256" key="6">
    <source>
        <dbReference type="SAM" id="SignalP"/>
    </source>
</evidence>
<evidence type="ECO:0000313" key="8">
    <source>
        <dbReference type="Proteomes" id="UP000281332"/>
    </source>
</evidence>
<dbReference type="Proteomes" id="UP000281332">
    <property type="component" value="Unassembled WGS sequence"/>
</dbReference>
<accession>A0A3N4NYH6</accession>
<evidence type="ECO:0000256" key="2">
    <source>
        <dbReference type="ARBA" id="ARBA00022452"/>
    </source>
</evidence>
<dbReference type="InterPro" id="IPR011250">
    <property type="entry name" value="OMP/PagP_B-barrel"/>
</dbReference>
<dbReference type="InterPro" id="IPR051723">
    <property type="entry name" value="Bact_OM_Invasion-Related"/>
</dbReference>
<keyword evidence="4 6" id="KW-0732">Signal</keyword>
<dbReference type="GO" id="GO:0016020">
    <property type="term" value="C:membrane"/>
    <property type="evidence" value="ECO:0007669"/>
    <property type="project" value="UniProtKB-SubCell"/>
</dbReference>
<dbReference type="GO" id="GO:0044384">
    <property type="term" value="C:host outer membrane"/>
    <property type="evidence" value="ECO:0007669"/>
    <property type="project" value="InterPro"/>
</dbReference>
<evidence type="ECO:0000313" key="7">
    <source>
        <dbReference type="EMBL" id="RPD97916.1"/>
    </source>
</evidence>
<dbReference type="RefSeq" id="WP_123802051.1">
    <property type="nucleotide sequence ID" value="NZ_RMVG01000014.1"/>
</dbReference>
<comment type="caution">
    <text evidence="7">The sequence shown here is derived from an EMBL/GenBank/DDBJ whole genome shotgun (WGS) entry which is preliminary data.</text>
</comment>
<keyword evidence="8" id="KW-1185">Reference proteome</keyword>
<evidence type="ECO:0000256" key="5">
    <source>
        <dbReference type="ARBA" id="ARBA00023136"/>
    </source>
</evidence>
<name>A0A3N4NYH6_9GAMM</name>
<dbReference type="OrthoDB" id="5873117at2"/>
<keyword evidence="3" id="KW-0812">Transmembrane</keyword>
<dbReference type="SUPFAM" id="SSF56925">
    <property type="entry name" value="OMPA-like"/>
    <property type="match status" value="1"/>
</dbReference>
<dbReference type="PRINTS" id="PR00316">
    <property type="entry name" value="ENTEROVIROMP"/>
</dbReference>
<dbReference type="EMBL" id="RMVG01000014">
    <property type="protein sequence ID" value="RPD97916.1"/>
    <property type="molecule type" value="Genomic_DNA"/>
</dbReference>
<keyword evidence="2" id="KW-1134">Transmembrane beta strand</keyword>
<feature type="signal peptide" evidence="6">
    <location>
        <begin position="1"/>
        <end position="22"/>
    </location>
</feature>
<gene>
    <name evidence="7" type="ORF">BBB56_16730</name>
</gene>
<feature type="chain" id="PRO_5018211879" evidence="6">
    <location>
        <begin position="23"/>
        <end position="191"/>
    </location>
</feature>
<keyword evidence="5" id="KW-0472">Membrane</keyword>
<evidence type="ECO:0000256" key="4">
    <source>
        <dbReference type="ARBA" id="ARBA00022729"/>
    </source>
</evidence>
<proteinExistence type="predicted"/>
<organism evidence="7 8">
    <name type="scientific">Candidatus Pantoea deserta</name>
    <dbReference type="NCBI Taxonomy" id="1869313"/>
    <lineage>
        <taxon>Bacteria</taxon>
        <taxon>Pseudomonadati</taxon>
        <taxon>Pseudomonadota</taxon>
        <taxon>Gammaproteobacteria</taxon>
        <taxon>Enterobacterales</taxon>
        <taxon>Erwiniaceae</taxon>
        <taxon>Pantoea</taxon>
    </lineage>
</organism>
<dbReference type="Pfam" id="PF06316">
    <property type="entry name" value="Ail_Lom"/>
    <property type="match status" value="1"/>
</dbReference>
<protein>
    <submittedName>
        <fullName evidence="7">Ail/Lom family protein</fullName>
    </submittedName>
</protein>
<dbReference type="InterPro" id="IPR000758">
    <property type="entry name" value="Enterovir_OMP"/>
</dbReference>
<reference evidence="7 8" key="1">
    <citation type="submission" date="2018-11" db="EMBL/GenBank/DDBJ databases">
        <title>Whole genome sequencing of Pantoea sp. RIT388.</title>
        <authorList>
            <person name="Gan H.M."/>
            <person name="Hudson A.O."/>
        </authorList>
    </citation>
    <scope>NUCLEOTIDE SEQUENCE [LARGE SCALE GENOMIC DNA]</scope>
    <source>
        <strain evidence="7 8">RIT388</strain>
    </source>
</reference>
<evidence type="ECO:0000256" key="3">
    <source>
        <dbReference type="ARBA" id="ARBA00022692"/>
    </source>
</evidence>